<dbReference type="SMART" id="SM00028">
    <property type="entry name" value="TPR"/>
    <property type="match status" value="8"/>
</dbReference>
<protein>
    <recommendedName>
        <fullName evidence="3">Thioredoxin domain-containing protein</fullName>
    </recommendedName>
</protein>
<feature type="repeat" description="TPR" evidence="1">
    <location>
        <begin position="255"/>
        <end position="288"/>
    </location>
</feature>
<reference evidence="4 5" key="1">
    <citation type="submission" date="2017-09" db="EMBL/GenBank/DDBJ databases">
        <title>WGS assembly of Aquilegia coerulea Goldsmith.</title>
        <authorList>
            <person name="Hodges S."/>
            <person name="Kramer E."/>
            <person name="Nordborg M."/>
            <person name="Tomkins J."/>
            <person name="Borevitz J."/>
            <person name="Derieg N."/>
            <person name="Yan J."/>
            <person name="Mihaltcheva S."/>
            <person name="Hayes R.D."/>
            <person name="Rokhsar D."/>
        </authorList>
    </citation>
    <scope>NUCLEOTIDE SEQUENCE [LARGE SCALE GENOMIC DNA]</scope>
    <source>
        <strain evidence="5">cv. Goldsmith</strain>
    </source>
</reference>
<gene>
    <name evidence="4" type="ORF">AQUCO_11400030v1</name>
</gene>
<dbReference type="SUPFAM" id="SSF48452">
    <property type="entry name" value="TPR-like"/>
    <property type="match status" value="1"/>
</dbReference>
<dbReference type="Gene3D" id="1.25.40.10">
    <property type="entry name" value="Tetratricopeptide repeat domain"/>
    <property type="match status" value="1"/>
</dbReference>
<name>A0A2G5C3S4_AQUCA</name>
<keyword evidence="1" id="KW-0802">TPR repeat</keyword>
<keyword evidence="5" id="KW-1185">Reference proteome</keyword>
<dbReference type="STRING" id="218851.A0A2G5C3S4"/>
<evidence type="ECO:0000256" key="2">
    <source>
        <dbReference type="SAM" id="MobiDB-lite"/>
    </source>
</evidence>
<dbReference type="PANTHER" id="PTHR46050:SF7">
    <property type="entry name" value="TETRATRICOPEPTIDE REPEAT (TPR)-LIKE SUPERFAMILY PROTEIN"/>
    <property type="match status" value="1"/>
</dbReference>
<dbReference type="InterPro" id="IPR011990">
    <property type="entry name" value="TPR-like_helical_dom_sf"/>
</dbReference>
<feature type="repeat" description="TPR" evidence="1">
    <location>
        <begin position="523"/>
        <end position="556"/>
    </location>
</feature>
<dbReference type="AlphaFoldDB" id="A0A2G5C3S4"/>
<feature type="compositionally biased region" description="Basic and acidic residues" evidence="2">
    <location>
        <begin position="608"/>
        <end position="625"/>
    </location>
</feature>
<proteinExistence type="predicted"/>
<dbReference type="Pfam" id="PF13432">
    <property type="entry name" value="TPR_16"/>
    <property type="match status" value="2"/>
</dbReference>
<feature type="compositionally biased region" description="Polar residues" evidence="2">
    <location>
        <begin position="111"/>
        <end position="123"/>
    </location>
</feature>
<organism evidence="4 5">
    <name type="scientific">Aquilegia coerulea</name>
    <name type="common">Rocky mountain columbine</name>
    <dbReference type="NCBI Taxonomy" id="218851"/>
    <lineage>
        <taxon>Eukaryota</taxon>
        <taxon>Viridiplantae</taxon>
        <taxon>Streptophyta</taxon>
        <taxon>Embryophyta</taxon>
        <taxon>Tracheophyta</taxon>
        <taxon>Spermatophyta</taxon>
        <taxon>Magnoliopsida</taxon>
        <taxon>Ranunculales</taxon>
        <taxon>Ranunculaceae</taxon>
        <taxon>Thalictroideae</taxon>
        <taxon>Aquilegia</taxon>
    </lineage>
</organism>
<dbReference type="Pfam" id="PF13431">
    <property type="entry name" value="TPR_17"/>
    <property type="match status" value="1"/>
</dbReference>
<evidence type="ECO:0000313" key="4">
    <source>
        <dbReference type="EMBL" id="PIA25477.1"/>
    </source>
</evidence>
<feature type="domain" description="Thioredoxin" evidence="3">
    <location>
        <begin position="651"/>
        <end position="707"/>
    </location>
</feature>
<accession>A0A2G5C3S4</accession>
<dbReference type="InterPro" id="IPR036249">
    <property type="entry name" value="Thioredoxin-like_sf"/>
</dbReference>
<dbReference type="GO" id="GO:0005737">
    <property type="term" value="C:cytoplasm"/>
    <property type="evidence" value="ECO:0007669"/>
    <property type="project" value="TreeGrafter"/>
</dbReference>
<evidence type="ECO:0000259" key="3">
    <source>
        <dbReference type="Pfam" id="PF00085"/>
    </source>
</evidence>
<dbReference type="InterPro" id="IPR013766">
    <property type="entry name" value="Thioredoxin_domain"/>
</dbReference>
<dbReference type="PANTHER" id="PTHR46050">
    <property type="entry name" value="TPR REPEAT-CONTAINING THIOREDOXIN"/>
    <property type="match status" value="1"/>
</dbReference>
<dbReference type="InterPro" id="IPR019734">
    <property type="entry name" value="TPR_rpt"/>
</dbReference>
<dbReference type="PROSITE" id="PS50005">
    <property type="entry name" value="TPR"/>
    <property type="match status" value="2"/>
</dbReference>
<dbReference type="Pfam" id="PF00085">
    <property type="entry name" value="Thioredoxin"/>
    <property type="match status" value="1"/>
</dbReference>
<dbReference type="Gene3D" id="3.40.30.10">
    <property type="entry name" value="Glutaredoxin"/>
    <property type="match status" value="1"/>
</dbReference>
<dbReference type="InterPro" id="IPR044534">
    <property type="entry name" value="TTL1-4"/>
</dbReference>
<dbReference type="OrthoDB" id="2335338at2759"/>
<dbReference type="InParanoid" id="A0A2G5C3S4"/>
<dbReference type="CDD" id="cd02947">
    <property type="entry name" value="TRX_family"/>
    <property type="match status" value="1"/>
</dbReference>
<sequence>MGEYSPEKKSGCVSMIYSGIFRRRSFWPKRSTSTGAIPTTPNGNGAGKVTSPNSKRRRGGSDEAAILGDQGNVAEETPLRHAEKPVNKPPSNHPMNHPKNPPYYYQDQGRNKPSNVTPRTSAPPQGVGQGRKVPKEVVGISGELEMMINDHQRSKGSTTLVRASSGNVMLYGSLGNLRQPGAGNQTSSTSNNVLDFLPRTAHEMSSTPYGKYSDSNTSSNAATNNVARKANDKENRQPNDTAGSLCRALSTRMDPEQLKAMGNEDFKEGRFAEALALYEAAISIDPEKAAYRSNKSAALTALGRLLEAVFECREAIKMEPTYHRAHHRLATLYLRLGEAEKALYHYKQSGPEADSHDVAQAQGLLSHLNKCTEARRLRDWNTLLKVTNLAISSGADSAPQIFALQAEALLKLHRHQEAIATLSKGPRFSVDDCTKFFGPIGNAGLLVTRAQVDMAAGRFDDAVEAAQRAARLDSNNRDATAVVRRTRGVASARLRGNDLFKASKFLDACSAYGEGLEHDPLNSVLLCNRAACRAKLGQFEKAVEDLNKTLNVRPSYSKARLRRADCYAKLERWEASLEDYEVLIKETPEDEEVNRGLSEVQAQLKKHRNEESKDMKPAPSKDRFRTVVDSPGTSVVLFCDKFNDKEETRLIEELSSEYPSVNFLKVDVDDNPHVAESEKVDTLPIFRVYKNGSRIKDIPGPNHQELEICIQDYCS</sequence>
<feature type="region of interest" description="Disordered" evidence="2">
    <location>
        <begin position="28"/>
        <end position="133"/>
    </location>
</feature>
<evidence type="ECO:0000256" key="1">
    <source>
        <dbReference type="PROSITE-ProRule" id="PRU00339"/>
    </source>
</evidence>
<feature type="region of interest" description="Disordered" evidence="2">
    <location>
        <begin position="605"/>
        <end position="625"/>
    </location>
</feature>
<dbReference type="EMBL" id="KZ305130">
    <property type="protein sequence ID" value="PIA25477.1"/>
    <property type="molecule type" value="Genomic_DNA"/>
</dbReference>
<evidence type="ECO:0000313" key="5">
    <source>
        <dbReference type="Proteomes" id="UP000230069"/>
    </source>
</evidence>
<dbReference type="GO" id="GO:0006950">
    <property type="term" value="P:response to stress"/>
    <property type="evidence" value="ECO:0007669"/>
    <property type="project" value="UniProtKB-ARBA"/>
</dbReference>
<feature type="compositionally biased region" description="Polar residues" evidence="2">
    <location>
        <begin position="30"/>
        <end position="43"/>
    </location>
</feature>
<feature type="compositionally biased region" description="Basic and acidic residues" evidence="2">
    <location>
        <begin position="77"/>
        <end position="86"/>
    </location>
</feature>
<dbReference type="Proteomes" id="UP000230069">
    <property type="component" value="Unassembled WGS sequence"/>
</dbReference>
<dbReference type="SUPFAM" id="SSF52833">
    <property type="entry name" value="Thioredoxin-like"/>
    <property type="match status" value="1"/>
</dbReference>